<evidence type="ECO:0000256" key="1">
    <source>
        <dbReference type="SAM" id="Phobius"/>
    </source>
</evidence>
<dbReference type="GeneID" id="107923811"/>
<accession>A0ABM2Z311</accession>
<feature type="transmembrane region" description="Helical" evidence="1">
    <location>
        <begin position="117"/>
        <end position="135"/>
    </location>
</feature>
<evidence type="ECO:0000313" key="4">
    <source>
        <dbReference type="RefSeq" id="XP_040937111.1"/>
    </source>
</evidence>
<dbReference type="RefSeq" id="XP_040937111.1">
    <property type="nucleotide sequence ID" value="XM_041081177.1"/>
</dbReference>
<protein>
    <recommendedName>
        <fullName evidence="2">GAG-pre-integrase domain-containing protein</fullName>
    </recommendedName>
</protein>
<proteinExistence type="predicted"/>
<keyword evidence="1" id="KW-0812">Transmembrane</keyword>
<dbReference type="Proteomes" id="UP000818029">
    <property type="component" value="Chromosome A11"/>
</dbReference>
<evidence type="ECO:0000259" key="2">
    <source>
        <dbReference type="Pfam" id="PF13976"/>
    </source>
</evidence>
<keyword evidence="3" id="KW-1185">Reference proteome</keyword>
<evidence type="ECO:0000313" key="3">
    <source>
        <dbReference type="Proteomes" id="UP000818029"/>
    </source>
</evidence>
<dbReference type="Pfam" id="PF13976">
    <property type="entry name" value="gag_pre-integrs"/>
    <property type="match status" value="1"/>
</dbReference>
<name>A0ABM2Z311_GOSHI</name>
<feature type="transmembrane region" description="Helical" evidence="1">
    <location>
        <begin position="71"/>
        <end position="96"/>
    </location>
</feature>
<keyword evidence="1" id="KW-1133">Transmembrane helix</keyword>
<reference evidence="3" key="1">
    <citation type="journal article" date="2020" name="Nat. Genet.">
        <title>Genomic diversifications of five Gossypium allopolyploid species and their impact on cotton improvement.</title>
        <authorList>
            <person name="Chen Z.J."/>
            <person name="Sreedasyam A."/>
            <person name="Ando A."/>
            <person name="Song Q."/>
            <person name="De Santiago L.M."/>
            <person name="Hulse-Kemp A.M."/>
            <person name="Ding M."/>
            <person name="Ye W."/>
            <person name="Kirkbride R.C."/>
            <person name="Jenkins J."/>
            <person name="Plott C."/>
            <person name="Lovell J."/>
            <person name="Lin Y.M."/>
            <person name="Vaughn R."/>
            <person name="Liu B."/>
            <person name="Simpson S."/>
            <person name="Scheffler B.E."/>
            <person name="Wen L."/>
            <person name="Saski C.A."/>
            <person name="Grover C.E."/>
            <person name="Hu G."/>
            <person name="Conover J.L."/>
            <person name="Carlson J.W."/>
            <person name="Shu S."/>
            <person name="Boston L.B."/>
            <person name="Williams M."/>
            <person name="Peterson D.G."/>
            <person name="McGee K."/>
            <person name="Jones D.C."/>
            <person name="Wendel J.F."/>
            <person name="Stelly D.M."/>
            <person name="Grimwood J."/>
            <person name="Schmutz J."/>
        </authorList>
    </citation>
    <scope>NUCLEOTIDE SEQUENCE [LARGE SCALE GENOMIC DNA]</scope>
    <source>
        <strain evidence="3">cv. TM-1</strain>
    </source>
</reference>
<feature type="domain" description="GAG-pre-integrase" evidence="2">
    <location>
        <begin position="183"/>
        <end position="236"/>
    </location>
</feature>
<reference evidence="4" key="2">
    <citation type="submission" date="2025-08" db="UniProtKB">
        <authorList>
            <consortium name="RefSeq"/>
        </authorList>
    </citation>
    <scope>IDENTIFICATION</scope>
</reference>
<dbReference type="InterPro" id="IPR025724">
    <property type="entry name" value="GAG-pre-integrase_dom"/>
</dbReference>
<feature type="transmembrane region" description="Helical" evidence="1">
    <location>
        <begin position="31"/>
        <end position="51"/>
    </location>
</feature>
<organism evidence="3 4">
    <name type="scientific">Gossypium hirsutum</name>
    <name type="common">Upland cotton</name>
    <name type="synonym">Gossypium mexicanum</name>
    <dbReference type="NCBI Taxonomy" id="3635"/>
    <lineage>
        <taxon>Eukaryota</taxon>
        <taxon>Viridiplantae</taxon>
        <taxon>Streptophyta</taxon>
        <taxon>Embryophyta</taxon>
        <taxon>Tracheophyta</taxon>
        <taxon>Spermatophyta</taxon>
        <taxon>Magnoliopsida</taxon>
        <taxon>eudicotyledons</taxon>
        <taxon>Gunneridae</taxon>
        <taxon>Pentapetalae</taxon>
        <taxon>rosids</taxon>
        <taxon>malvids</taxon>
        <taxon>Malvales</taxon>
        <taxon>Malvaceae</taxon>
        <taxon>Malvoideae</taxon>
        <taxon>Gossypium</taxon>
    </lineage>
</organism>
<sequence length="260" mass="28646">MAIETVSGNDGDHQSIHMAIPVAAASPDSRLILLNIVSLVIGMFDSLIKALDHPIGVVALGLFEVEAEEGSFLLISFNVNLVTGLGILCTNAIITLMNHLKVSLISQCKCIIISSRILLILLVLSTMLLTIWMAFERQLRIQDIKIGTILLVGRIHNGLYQFDLFDTQQFNTSFVPATVHTAQSRVSPSGDSIFYLWHRRLGHHCNKTITTILQKCNIVSKNCKLSSVCSACQLGKLHKLHFSSFNTVYSAPFDLIVSDL</sequence>
<gene>
    <name evidence="4" type="primary">LOC107923811</name>
</gene>
<keyword evidence="1" id="KW-0472">Membrane</keyword>